<comment type="caution">
    <text evidence="1">The sequence shown here is derived from an EMBL/GenBank/DDBJ whole genome shotgun (WGS) entry which is preliminary data.</text>
</comment>
<proteinExistence type="predicted"/>
<reference evidence="1 2" key="1">
    <citation type="submission" date="2021-06" db="EMBL/GenBank/DDBJ databases">
        <authorList>
            <person name="Palmer J.M."/>
        </authorList>
    </citation>
    <scope>NUCLEOTIDE SEQUENCE [LARGE SCALE GENOMIC DNA]</scope>
    <source>
        <strain evidence="1 2">GA_2019</strain>
        <tissue evidence="1">Muscle</tissue>
    </source>
</reference>
<dbReference type="Proteomes" id="UP001476798">
    <property type="component" value="Unassembled WGS sequence"/>
</dbReference>
<protein>
    <submittedName>
        <fullName evidence="1">Uncharacterized protein</fullName>
    </submittedName>
</protein>
<evidence type="ECO:0000313" key="2">
    <source>
        <dbReference type="Proteomes" id="UP001476798"/>
    </source>
</evidence>
<keyword evidence="2" id="KW-1185">Reference proteome</keyword>
<name>A0ABV0PIC1_9TELE</name>
<sequence length="141" mass="15575">VCPFVEICPVYLVLQCALEAVARSQAGGVVCYACIPFHLSPLCKSEVQHISYVQLQSCHVLFLESVMHTLQVCCLGDMQLQDHAGKHHMSELLPFACRCTGVQYLFCALRPCWIPILWAPPPVQLLLGPAFSGVPFLICFA</sequence>
<evidence type="ECO:0000313" key="1">
    <source>
        <dbReference type="EMBL" id="MEQ2183208.1"/>
    </source>
</evidence>
<accession>A0ABV0PIC1</accession>
<feature type="non-terminal residue" evidence="1">
    <location>
        <position position="1"/>
    </location>
</feature>
<organism evidence="1 2">
    <name type="scientific">Goodea atripinnis</name>
    <dbReference type="NCBI Taxonomy" id="208336"/>
    <lineage>
        <taxon>Eukaryota</taxon>
        <taxon>Metazoa</taxon>
        <taxon>Chordata</taxon>
        <taxon>Craniata</taxon>
        <taxon>Vertebrata</taxon>
        <taxon>Euteleostomi</taxon>
        <taxon>Actinopterygii</taxon>
        <taxon>Neopterygii</taxon>
        <taxon>Teleostei</taxon>
        <taxon>Neoteleostei</taxon>
        <taxon>Acanthomorphata</taxon>
        <taxon>Ovalentaria</taxon>
        <taxon>Atherinomorphae</taxon>
        <taxon>Cyprinodontiformes</taxon>
        <taxon>Goodeidae</taxon>
        <taxon>Goodea</taxon>
    </lineage>
</organism>
<dbReference type="EMBL" id="JAHRIO010074724">
    <property type="protein sequence ID" value="MEQ2183208.1"/>
    <property type="molecule type" value="Genomic_DNA"/>
</dbReference>
<gene>
    <name evidence="1" type="ORF">GOODEAATRI_030328</name>
</gene>